<dbReference type="InterPro" id="IPR050188">
    <property type="entry name" value="RluA_PseudoU_synthase"/>
</dbReference>
<comment type="similarity">
    <text evidence="2 5">Belongs to the pseudouridine synthase RluA family.</text>
</comment>
<evidence type="ECO:0000256" key="2">
    <source>
        <dbReference type="ARBA" id="ARBA00010876"/>
    </source>
</evidence>
<sequence>MVQLVLEWKIERIDAEKTVKQFLKEQNISRKSLTEVKYRGGALLVNDFDVTVSDRLKEGDRLKIVFPKEEKSPILTPEPLPLSIVYEDEYLLIVNKPPYMNTIPSPIQPTGSLANRVLAYFEKNDLHSTPHIVTRLDKNTSGLVLVAKYRQIHHLLNTAGNRSFIQKEYEAFVEGCLKANVGLVDKPIGRKPNSIIERVVTKDGQAARTRYERICQYDRFAHVRLQLDTGRTHQIRVHMAHIGHPIVGDDLYGGSRVLLDRQALHCRRLAFIHPITKEFLQFSADLPEDMKRILRKNNVYH</sequence>
<dbReference type="SUPFAM" id="SSF55120">
    <property type="entry name" value="Pseudouridine synthase"/>
    <property type="match status" value="1"/>
</dbReference>
<feature type="domain" description="Pseudouridine synthase RsuA/RluA-like" evidence="6">
    <location>
        <begin position="90"/>
        <end position="241"/>
    </location>
</feature>
<dbReference type="GO" id="GO:0003723">
    <property type="term" value="F:RNA binding"/>
    <property type="evidence" value="ECO:0007669"/>
    <property type="project" value="InterPro"/>
</dbReference>
<dbReference type="NCBIfam" id="TIGR00005">
    <property type="entry name" value="rluA_subfam"/>
    <property type="match status" value="1"/>
</dbReference>
<feature type="active site" evidence="4">
    <location>
        <position position="137"/>
    </location>
</feature>
<evidence type="ECO:0000313" key="7">
    <source>
        <dbReference type="EMBL" id="WAA13077.1"/>
    </source>
</evidence>
<evidence type="ECO:0000256" key="3">
    <source>
        <dbReference type="ARBA" id="ARBA00023235"/>
    </source>
</evidence>
<dbReference type="CDD" id="cd02869">
    <property type="entry name" value="PseudoU_synth_RluA_like"/>
    <property type="match status" value="1"/>
</dbReference>
<evidence type="ECO:0000259" key="6">
    <source>
        <dbReference type="Pfam" id="PF00849"/>
    </source>
</evidence>
<dbReference type="Proteomes" id="UP001164726">
    <property type="component" value="Chromosome"/>
</dbReference>
<evidence type="ECO:0000256" key="5">
    <source>
        <dbReference type="RuleBase" id="RU362028"/>
    </source>
</evidence>
<dbReference type="EMBL" id="CP106877">
    <property type="protein sequence ID" value="WAA13077.1"/>
    <property type="molecule type" value="Genomic_DNA"/>
</dbReference>
<dbReference type="InterPro" id="IPR006224">
    <property type="entry name" value="PsdUridine_synth_RluA-like_CS"/>
</dbReference>
<comment type="catalytic activity">
    <reaction evidence="1 5">
        <text>a uridine in RNA = a pseudouridine in RNA</text>
        <dbReference type="Rhea" id="RHEA:48348"/>
        <dbReference type="Rhea" id="RHEA-COMP:12068"/>
        <dbReference type="Rhea" id="RHEA-COMP:12069"/>
        <dbReference type="ChEBI" id="CHEBI:65314"/>
        <dbReference type="ChEBI" id="CHEBI:65315"/>
    </reaction>
</comment>
<dbReference type="KEGG" id="fhl:OE105_02820"/>
<organism evidence="7 8">
    <name type="scientific">Fervidibacillus halotolerans</name>
    <dbReference type="NCBI Taxonomy" id="2980027"/>
    <lineage>
        <taxon>Bacteria</taxon>
        <taxon>Bacillati</taxon>
        <taxon>Bacillota</taxon>
        <taxon>Bacilli</taxon>
        <taxon>Bacillales</taxon>
        <taxon>Bacillaceae</taxon>
        <taxon>Fervidibacillus</taxon>
    </lineage>
</organism>
<comment type="function">
    <text evidence="5">Responsible for synthesis of pseudouridine from uracil.</text>
</comment>
<dbReference type="GO" id="GO:0140098">
    <property type="term" value="F:catalytic activity, acting on RNA"/>
    <property type="evidence" value="ECO:0007669"/>
    <property type="project" value="UniProtKB-ARBA"/>
</dbReference>
<accession>A0A9E8M0F9</accession>
<evidence type="ECO:0000256" key="1">
    <source>
        <dbReference type="ARBA" id="ARBA00000073"/>
    </source>
</evidence>
<dbReference type="GO" id="GO:0009982">
    <property type="term" value="F:pseudouridine synthase activity"/>
    <property type="evidence" value="ECO:0007669"/>
    <property type="project" value="InterPro"/>
</dbReference>
<gene>
    <name evidence="7" type="ORF">OE105_02820</name>
</gene>
<reference evidence="7" key="1">
    <citation type="submission" date="2022-09" db="EMBL/GenBank/DDBJ databases">
        <title>Complete Genomes of Fervidibacillus albus and Fervidibacillus halotolerans isolated from tidal flat sediments.</title>
        <authorList>
            <person name="Kwon K.K."/>
            <person name="Yang S.-H."/>
            <person name="Park M.J."/>
            <person name="Oh H.-M."/>
        </authorList>
    </citation>
    <scope>NUCLEOTIDE SEQUENCE</scope>
    <source>
        <strain evidence="7">MEBiC13594</strain>
    </source>
</reference>
<protein>
    <recommendedName>
        <fullName evidence="5">Pseudouridine synthase</fullName>
        <ecNumber evidence="5">5.4.99.-</ecNumber>
    </recommendedName>
</protein>
<keyword evidence="3 5" id="KW-0413">Isomerase</keyword>
<dbReference type="Pfam" id="PF00849">
    <property type="entry name" value="PseudoU_synth_2"/>
    <property type="match status" value="1"/>
</dbReference>
<proteinExistence type="inferred from homology"/>
<dbReference type="EC" id="5.4.99.-" evidence="5"/>
<dbReference type="Gene3D" id="3.30.2350.10">
    <property type="entry name" value="Pseudouridine synthase"/>
    <property type="match status" value="1"/>
</dbReference>
<name>A0A9E8M0F9_9BACI</name>
<dbReference type="GO" id="GO:0000455">
    <property type="term" value="P:enzyme-directed rRNA pseudouridine synthesis"/>
    <property type="evidence" value="ECO:0007669"/>
    <property type="project" value="TreeGrafter"/>
</dbReference>
<evidence type="ECO:0000256" key="4">
    <source>
        <dbReference type="PIRSR" id="PIRSR606225-1"/>
    </source>
</evidence>
<keyword evidence="8" id="KW-1185">Reference proteome</keyword>
<dbReference type="FunFam" id="3.30.2350.10:FF:000005">
    <property type="entry name" value="Pseudouridine synthase"/>
    <property type="match status" value="1"/>
</dbReference>
<dbReference type="PANTHER" id="PTHR21600">
    <property type="entry name" value="MITOCHONDRIAL RNA PSEUDOURIDINE SYNTHASE"/>
    <property type="match status" value="1"/>
</dbReference>
<dbReference type="RefSeq" id="WP_275421217.1">
    <property type="nucleotide sequence ID" value="NZ_CP106877.1"/>
</dbReference>
<dbReference type="PANTHER" id="PTHR21600:SF35">
    <property type="entry name" value="PSEUDOURIDINE SYNTHASE"/>
    <property type="match status" value="1"/>
</dbReference>
<dbReference type="InterPro" id="IPR006225">
    <property type="entry name" value="PsdUridine_synth_RluC/D"/>
</dbReference>
<dbReference type="PROSITE" id="PS01129">
    <property type="entry name" value="PSI_RLU"/>
    <property type="match status" value="1"/>
</dbReference>
<dbReference type="AlphaFoldDB" id="A0A9E8M0F9"/>
<evidence type="ECO:0000313" key="8">
    <source>
        <dbReference type="Proteomes" id="UP001164726"/>
    </source>
</evidence>
<dbReference type="InterPro" id="IPR006145">
    <property type="entry name" value="PsdUridine_synth_RsuA/RluA"/>
</dbReference>
<dbReference type="InterPro" id="IPR020103">
    <property type="entry name" value="PsdUridine_synth_cat_dom_sf"/>
</dbReference>